<dbReference type="OrthoDB" id="9791689at2"/>
<protein>
    <submittedName>
        <fullName evidence="3">FAD-dependent monooxygenase</fullName>
    </submittedName>
</protein>
<evidence type="ECO:0000256" key="1">
    <source>
        <dbReference type="ARBA" id="ARBA00023002"/>
    </source>
</evidence>
<dbReference type="GO" id="GO:0004497">
    <property type="term" value="F:monooxygenase activity"/>
    <property type="evidence" value="ECO:0007669"/>
    <property type="project" value="UniProtKB-KW"/>
</dbReference>
<keyword evidence="1" id="KW-0560">Oxidoreductase</keyword>
<keyword evidence="3" id="KW-0503">Monooxygenase</keyword>
<evidence type="ECO:0000313" key="4">
    <source>
        <dbReference type="Proteomes" id="UP000278398"/>
    </source>
</evidence>
<keyword evidence="4" id="KW-1185">Reference proteome</keyword>
<dbReference type="Gene3D" id="3.50.50.60">
    <property type="entry name" value="FAD/NAD(P)-binding domain"/>
    <property type="match status" value="1"/>
</dbReference>
<dbReference type="InterPro" id="IPR036188">
    <property type="entry name" value="FAD/NAD-bd_sf"/>
</dbReference>
<dbReference type="Proteomes" id="UP000278398">
    <property type="component" value="Unassembled WGS sequence"/>
</dbReference>
<dbReference type="InterPro" id="IPR002938">
    <property type="entry name" value="FAD-bd"/>
</dbReference>
<organism evidence="3 4">
    <name type="scientific">Aquibium carbonis</name>
    <dbReference type="NCBI Taxonomy" id="2495581"/>
    <lineage>
        <taxon>Bacteria</taxon>
        <taxon>Pseudomonadati</taxon>
        <taxon>Pseudomonadota</taxon>
        <taxon>Alphaproteobacteria</taxon>
        <taxon>Hyphomicrobiales</taxon>
        <taxon>Phyllobacteriaceae</taxon>
        <taxon>Aquibium</taxon>
    </lineage>
</organism>
<accession>A0A429YNS6</accession>
<evidence type="ECO:0000313" key="3">
    <source>
        <dbReference type="EMBL" id="RST83078.1"/>
    </source>
</evidence>
<dbReference type="InterPro" id="IPR050631">
    <property type="entry name" value="PheA/TfdB_FAD_monoxygenase"/>
</dbReference>
<evidence type="ECO:0000259" key="2">
    <source>
        <dbReference type="Pfam" id="PF01494"/>
    </source>
</evidence>
<dbReference type="Pfam" id="PF01494">
    <property type="entry name" value="FAD_binding_3"/>
    <property type="match status" value="1"/>
</dbReference>
<dbReference type="AlphaFoldDB" id="A0A429YNS6"/>
<dbReference type="PANTHER" id="PTHR43476">
    <property type="entry name" value="3-(3-HYDROXY-PHENYL)PROPIONATE/3-HYDROXYCINNAMIC ACID HYDROXYLASE"/>
    <property type="match status" value="1"/>
</dbReference>
<feature type="domain" description="FAD-binding" evidence="2">
    <location>
        <begin position="7"/>
        <end position="143"/>
    </location>
</feature>
<gene>
    <name evidence="3" type="ORF">EJC49_22925</name>
</gene>
<dbReference type="PROSITE" id="PS51257">
    <property type="entry name" value="PROKAR_LIPOPROTEIN"/>
    <property type="match status" value="1"/>
</dbReference>
<dbReference type="RefSeq" id="WP_148106326.1">
    <property type="nucleotide sequence ID" value="NZ_RWKW01000110.1"/>
</dbReference>
<dbReference type="GO" id="GO:0071949">
    <property type="term" value="F:FAD binding"/>
    <property type="evidence" value="ECO:0007669"/>
    <property type="project" value="InterPro"/>
</dbReference>
<dbReference type="EMBL" id="RWKW01000110">
    <property type="protein sequence ID" value="RST83078.1"/>
    <property type="molecule type" value="Genomic_DNA"/>
</dbReference>
<feature type="non-terminal residue" evidence="3">
    <location>
        <position position="144"/>
    </location>
</feature>
<proteinExistence type="predicted"/>
<comment type="caution">
    <text evidence="3">The sequence shown here is derived from an EMBL/GenBank/DDBJ whole genome shotgun (WGS) entry which is preliminary data.</text>
</comment>
<dbReference type="SUPFAM" id="SSF51905">
    <property type="entry name" value="FAD/NAD(P)-binding domain"/>
    <property type="match status" value="1"/>
</dbReference>
<dbReference type="PANTHER" id="PTHR43476:SF5">
    <property type="entry name" value="FAD-DEPENDENT MONOOXYGENASE"/>
    <property type="match status" value="1"/>
</dbReference>
<reference evidence="3 4" key="1">
    <citation type="submission" date="2018-12" db="EMBL/GenBank/DDBJ databases">
        <title>Mesorhizobium carbonis sp. nov., isolated from coal mine water.</title>
        <authorList>
            <person name="Xin W."/>
            <person name="Xu Z."/>
            <person name="Xiang F."/>
            <person name="Zhang J."/>
            <person name="Xi L."/>
            <person name="Liu J."/>
        </authorList>
    </citation>
    <scope>NUCLEOTIDE SEQUENCE [LARGE SCALE GENOMIC DNA]</scope>
    <source>
        <strain evidence="3 4">B2.3</strain>
    </source>
</reference>
<name>A0A429YNS6_9HYPH</name>
<sequence length="144" mass="15822">MSADKERVLIAGAGPVGLVAACALAEAGIPVTIVEQSRELPKDLRASTFHPPTLDMLERFGVSEPLVAQGLICPQWQFRDRSEGVVATFDLGVLAEDTNHPYRLQCEQWKLTELLRDWIEKRDTAEIIYEAEAVGATQDETGAT</sequence>